<dbReference type="PANTHER" id="PTHR47104:SF1">
    <property type="entry name" value="SEC14P-LIKE PHOSPHATIDYLINOSITOL TRANSFER FAMILY PROTEIN"/>
    <property type="match status" value="1"/>
</dbReference>
<accession>A0A2C9WAQ5</accession>
<dbReference type="Gene3D" id="3.40.525.10">
    <property type="entry name" value="CRAL-TRIO lipid binding domain"/>
    <property type="match status" value="1"/>
</dbReference>
<dbReference type="CDD" id="cd00170">
    <property type="entry name" value="SEC14"/>
    <property type="match status" value="1"/>
</dbReference>
<evidence type="ECO:0000259" key="2">
    <source>
        <dbReference type="PROSITE" id="PS50191"/>
    </source>
</evidence>
<keyword evidence="4" id="KW-1185">Reference proteome</keyword>
<dbReference type="Pfam" id="PF00650">
    <property type="entry name" value="CRAL_TRIO"/>
    <property type="match status" value="1"/>
</dbReference>
<dbReference type="STRING" id="3983.A0A2C9WAQ5"/>
<evidence type="ECO:0000313" key="4">
    <source>
        <dbReference type="Proteomes" id="UP000091857"/>
    </source>
</evidence>
<dbReference type="InterPro" id="IPR036273">
    <property type="entry name" value="CRAL/TRIO_N_dom_sf"/>
</dbReference>
<gene>
    <name evidence="3" type="ORF">MANES_03G179600v8</name>
</gene>
<evidence type="ECO:0000313" key="3">
    <source>
        <dbReference type="EMBL" id="OAY55779.1"/>
    </source>
</evidence>
<evidence type="ECO:0000256" key="1">
    <source>
        <dbReference type="SAM" id="MobiDB-lite"/>
    </source>
</evidence>
<dbReference type="PROSITE" id="PS50191">
    <property type="entry name" value="CRAL_TRIO"/>
    <property type="match status" value="1"/>
</dbReference>
<dbReference type="AlphaFoldDB" id="A0A2C9WAQ5"/>
<reference evidence="4" key="1">
    <citation type="journal article" date="2016" name="Nat. Biotechnol.">
        <title>Sequencing wild and cultivated cassava and related species reveals extensive interspecific hybridization and genetic diversity.</title>
        <authorList>
            <person name="Bredeson J.V."/>
            <person name="Lyons J.B."/>
            <person name="Prochnik S.E."/>
            <person name="Wu G.A."/>
            <person name="Ha C.M."/>
            <person name="Edsinger-Gonzales E."/>
            <person name="Grimwood J."/>
            <person name="Schmutz J."/>
            <person name="Rabbi I.Y."/>
            <person name="Egesi C."/>
            <person name="Nauluvula P."/>
            <person name="Lebot V."/>
            <person name="Ndunguru J."/>
            <person name="Mkamilo G."/>
            <person name="Bart R.S."/>
            <person name="Setter T.L."/>
            <person name="Gleadow R.M."/>
            <person name="Kulakow P."/>
            <person name="Ferguson M.E."/>
            <person name="Rounsley S."/>
            <person name="Rokhsar D.S."/>
        </authorList>
    </citation>
    <scope>NUCLEOTIDE SEQUENCE [LARGE SCALE GENOMIC DNA]</scope>
    <source>
        <strain evidence="4">cv. AM560-2</strain>
    </source>
</reference>
<feature type="domain" description="CRAL-TRIO" evidence="2">
    <location>
        <begin position="79"/>
        <end position="227"/>
    </location>
</feature>
<dbReference type="OMA" id="CHINRSE"/>
<proteinExistence type="predicted"/>
<comment type="caution">
    <text evidence="3">The sequence shown here is derived from an EMBL/GenBank/DDBJ whole genome shotgun (WGS) entry which is preliminary data.</text>
</comment>
<dbReference type="EMBL" id="CM004389">
    <property type="protein sequence ID" value="OAY55779.1"/>
    <property type="molecule type" value="Genomic_DNA"/>
</dbReference>
<dbReference type="PANTHER" id="PTHR47104">
    <property type="entry name" value="SEC14P-LIKE PHOSPHATIDYLINOSITOL TRANSFER FAMILY PROTEIN"/>
    <property type="match status" value="1"/>
</dbReference>
<feature type="region of interest" description="Disordered" evidence="1">
    <location>
        <begin position="305"/>
        <end position="352"/>
    </location>
</feature>
<dbReference type="SUPFAM" id="SSF46938">
    <property type="entry name" value="CRAL/TRIO N-terminal domain"/>
    <property type="match status" value="1"/>
</dbReference>
<dbReference type="SMART" id="SM00516">
    <property type="entry name" value="SEC14"/>
    <property type="match status" value="1"/>
</dbReference>
<dbReference type="InterPro" id="IPR001251">
    <property type="entry name" value="CRAL-TRIO_dom"/>
</dbReference>
<dbReference type="OrthoDB" id="75724at2759"/>
<dbReference type="Gramene" id="Manes.03G179600.1.v8.1">
    <property type="protein sequence ID" value="Manes.03G179600.1.v8.1.CDS"/>
    <property type="gene ID" value="Manes.03G179600.v8.1"/>
</dbReference>
<name>A0A2C9WAQ5_MANES</name>
<dbReference type="Proteomes" id="UP000091857">
    <property type="component" value="Chromosome 3"/>
</dbReference>
<dbReference type="SUPFAM" id="SSF52087">
    <property type="entry name" value="CRAL/TRIO domain"/>
    <property type="match status" value="1"/>
</dbReference>
<protein>
    <recommendedName>
        <fullName evidence="2">CRAL-TRIO domain-containing protein</fullName>
    </recommendedName>
</protein>
<organism evidence="3 4">
    <name type="scientific">Manihot esculenta</name>
    <name type="common">Cassava</name>
    <name type="synonym">Jatropha manihot</name>
    <dbReference type="NCBI Taxonomy" id="3983"/>
    <lineage>
        <taxon>Eukaryota</taxon>
        <taxon>Viridiplantae</taxon>
        <taxon>Streptophyta</taxon>
        <taxon>Embryophyta</taxon>
        <taxon>Tracheophyta</taxon>
        <taxon>Spermatophyta</taxon>
        <taxon>Magnoliopsida</taxon>
        <taxon>eudicotyledons</taxon>
        <taxon>Gunneridae</taxon>
        <taxon>Pentapetalae</taxon>
        <taxon>rosids</taxon>
        <taxon>fabids</taxon>
        <taxon>Malpighiales</taxon>
        <taxon>Euphorbiaceae</taxon>
        <taxon>Crotonoideae</taxon>
        <taxon>Manihoteae</taxon>
        <taxon>Manihot</taxon>
    </lineage>
</organism>
<sequence length="425" mass="47940">MGKKEQQLQRDHKANEKVEAVLELLRKQTPLTLKQEKFCNDACVERFLNAKGDNVKKAAKHLRACLSWRESIGAEQLMADEFSAELAEGLAYVSGHDEESRPVVIFRIKQDYQKFHSQKLLARLLVFTLEVAIGTMAKNVEQFVLLFDASLFRSASAFMNLLLATLKIVAEYYPCRLYEAFIIDPPSLFSYIWKGVRSFVELSTVTMVVASLDFEESLEFSDFSSYPRASSLRFDSSSIKSTAKIGSCSSSRFSFTVSHHFDSLKPWYLTLTDASTYKVGPTTTSPSPLGPALISPNNARSFSFASPAVRTPHKSSIKGRSSGGGRLFPSTPLPQRVTPSEPMKISQPRTPRPSFLHSPASFFKKECHVNKTDKSRESFLPFLKFYRRPYDEMTYRSNMRPPLGGLISIVSSHLRRPHVSVSQRF</sequence>
<dbReference type="InterPro" id="IPR036865">
    <property type="entry name" value="CRAL-TRIO_dom_sf"/>
</dbReference>